<dbReference type="Gene3D" id="3.40.50.1820">
    <property type="entry name" value="alpha/beta hydrolase"/>
    <property type="match status" value="1"/>
</dbReference>
<dbReference type="GO" id="GO:0008270">
    <property type="term" value="F:zinc ion binding"/>
    <property type="evidence" value="ECO:0007669"/>
    <property type="project" value="InterPro"/>
</dbReference>
<dbReference type="PANTHER" id="PTHR48182:SF2">
    <property type="entry name" value="PROTEIN SERAC1"/>
    <property type="match status" value="1"/>
</dbReference>
<evidence type="ECO:0000256" key="4">
    <source>
        <dbReference type="ARBA" id="ARBA00022824"/>
    </source>
</evidence>
<evidence type="ECO:0000256" key="3">
    <source>
        <dbReference type="ARBA" id="ARBA00004370"/>
    </source>
</evidence>
<organism evidence="9 10">
    <name type="scientific">Talaromyces pinophilus</name>
    <name type="common">Penicillium pinophilum</name>
    <dbReference type="NCBI Taxonomy" id="128442"/>
    <lineage>
        <taxon>Eukaryota</taxon>
        <taxon>Fungi</taxon>
        <taxon>Dikarya</taxon>
        <taxon>Ascomycota</taxon>
        <taxon>Pezizomycotina</taxon>
        <taxon>Eurotiomycetes</taxon>
        <taxon>Eurotiomycetidae</taxon>
        <taxon>Eurotiales</taxon>
        <taxon>Trichocomaceae</taxon>
        <taxon>Talaromyces</taxon>
        <taxon>Talaromyces sect. Talaromyces</taxon>
    </lineage>
</organism>
<keyword evidence="6" id="KW-0472">Membrane</keyword>
<name>A0A6V8H773_TALPI</name>
<keyword evidence="5" id="KW-0496">Mitochondrion</keyword>
<dbReference type="EMBL" id="DF933818">
    <property type="protein sequence ID" value="GAM36997.1"/>
    <property type="molecule type" value="Genomic_DNA"/>
</dbReference>
<dbReference type="SUPFAM" id="SSF53474">
    <property type="entry name" value="alpha/beta-Hydrolases"/>
    <property type="match status" value="1"/>
</dbReference>
<comment type="caution">
    <text evidence="9">The sequence shown here is derived from an EMBL/GenBank/DDBJ whole genome shotgun (WGS) entry which is preliminary data.</text>
</comment>
<proteinExistence type="predicted"/>
<dbReference type="InterPro" id="IPR052374">
    <property type="entry name" value="SERAC1"/>
</dbReference>
<dbReference type="AlphaFoldDB" id="A0A6V8H773"/>
<evidence type="ECO:0000259" key="8">
    <source>
        <dbReference type="SMART" id="SM00906"/>
    </source>
</evidence>
<evidence type="ECO:0000256" key="7">
    <source>
        <dbReference type="ARBA" id="ARBA00023242"/>
    </source>
</evidence>
<dbReference type="CDD" id="cd12148">
    <property type="entry name" value="fungal_TF_MHR"/>
    <property type="match status" value="1"/>
</dbReference>
<dbReference type="Pfam" id="PF04082">
    <property type="entry name" value="Fungal_trans"/>
    <property type="match status" value="1"/>
</dbReference>
<gene>
    <name evidence="9" type="ORF">TCE0_022r06532</name>
</gene>
<sequence>MPGQQLCGLTELYRCQDRDPEIDIVAVHGLNGDAIETWTSSKGSERVCWLRDSNLLPHFVNNARVLTWGYTADITSLFGRATSSDRILQHAQTLVEDLLADRELNNATERPIIFICHSLGGIIVKRALIFSASRMSLESSRTHSVYLCTYGILFFGTPHNGSSKARLLSGLQNLASNLVPKRAAQFESALLKSLKEGSEILQNITNDFAPLMTRFQMYFFWEQLKSDLKYTKDYIVEESSAAPMLDSTSGRCGIAADHRGMCKFHSQDSPGFSIAIAAIKRFSQNAPNLIGPRITFVFLHKPTILADWSRGAIDPNLLKCIVAFGLFLSNGPPEGQATAQSWMREVQDETLRRIGRHTITYLRILVLLSCFRFHAGDFGDAWNILALAARVAFTIRLNYEHDGLNRIVQESHRRLVWAIYHQDRLFSGGIADLQVCPVEKMHIRLPCDDRSFEMGLISKAGYTKNVRRQGNSPAESRAEMEALQIELNMFERDLPAELKLTQQRIVIMGHSREASVYAGLHSLWMMCHCDLYRFCVSGIRESVSKEALALTPPDFVEYCQRSSECLGGEFLVISLYQIAQILHHLRHLLPDEGDHCIKSLKKKLIETLELAKPLERVYSNASGCLRDSERLIDALGRESITRTTPESSLNDGLEASGQIKHLASQHSVLVHIYNNNNQEEEESIERSAGYQADSSLDYAETEAARYLQSSLDLNQANREMEMEQQQDFDQGFSDAFLWDPFNMQLNGYYDPELDFSFV</sequence>
<evidence type="ECO:0000256" key="6">
    <source>
        <dbReference type="ARBA" id="ARBA00023136"/>
    </source>
</evidence>
<feature type="domain" description="Xylanolytic transcriptional activator regulatory" evidence="8">
    <location>
        <begin position="381"/>
        <end position="452"/>
    </location>
</feature>
<dbReference type="PANTHER" id="PTHR48182">
    <property type="entry name" value="PROTEIN SERAC1"/>
    <property type="match status" value="1"/>
</dbReference>
<keyword evidence="4" id="KW-0256">Endoplasmic reticulum</keyword>
<evidence type="ECO:0000256" key="5">
    <source>
        <dbReference type="ARBA" id="ARBA00023128"/>
    </source>
</evidence>
<dbReference type="GO" id="GO:0005783">
    <property type="term" value="C:endoplasmic reticulum"/>
    <property type="evidence" value="ECO:0007669"/>
    <property type="project" value="UniProtKB-SubCell"/>
</dbReference>
<dbReference type="InterPro" id="IPR029058">
    <property type="entry name" value="AB_hydrolase_fold"/>
</dbReference>
<dbReference type="GO" id="GO:0005739">
    <property type="term" value="C:mitochondrion"/>
    <property type="evidence" value="ECO:0007669"/>
    <property type="project" value="UniProtKB-SubCell"/>
</dbReference>
<accession>A0A6V8H773</accession>
<dbReference type="SMART" id="SM00906">
    <property type="entry name" value="Fungal_trans"/>
    <property type="match status" value="1"/>
</dbReference>
<keyword evidence="10" id="KW-1185">Reference proteome</keyword>
<dbReference type="GO" id="GO:0003677">
    <property type="term" value="F:DNA binding"/>
    <property type="evidence" value="ECO:0007669"/>
    <property type="project" value="InterPro"/>
</dbReference>
<dbReference type="Proteomes" id="UP000053095">
    <property type="component" value="Unassembled WGS sequence"/>
</dbReference>
<reference evidence="10" key="1">
    <citation type="journal article" date="2015" name="Genome Announc.">
        <title>Draft genome sequence of Talaromyces cellulolyticus strain Y-94, a source of lignocellulosic biomass-degrading enzymes.</title>
        <authorList>
            <person name="Fujii T."/>
            <person name="Koike H."/>
            <person name="Sawayama S."/>
            <person name="Yano S."/>
            <person name="Inoue H."/>
        </authorList>
    </citation>
    <scope>NUCLEOTIDE SEQUENCE [LARGE SCALE GENOMIC DNA]</scope>
    <source>
        <strain evidence="10">Y-94</strain>
    </source>
</reference>
<dbReference type="GO" id="GO:0016020">
    <property type="term" value="C:membrane"/>
    <property type="evidence" value="ECO:0007669"/>
    <property type="project" value="UniProtKB-SubCell"/>
</dbReference>
<comment type="subcellular location">
    <subcellularLocation>
        <location evidence="2">Endoplasmic reticulum</location>
    </subcellularLocation>
    <subcellularLocation>
        <location evidence="3">Membrane</location>
    </subcellularLocation>
    <subcellularLocation>
        <location evidence="1">Mitochondrion</location>
    </subcellularLocation>
</comment>
<keyword evidence="7" id="KW-0539">Nucleus</keyword>
<evidence type="ECO:0000256" key="1">
    <source>
        <dbReference type="ARBA" id="ARBA00004173"/>
    </source>
</evidence>
<protein>
    <recommendedName>
        <fullName evidence="8">Xylanolytic transcriptional activator regulatory domain-containing protein</fullName>
    </recommendedName>
</protein>
<evidence type="ECO:0000313" key="9">
    <source>
        <dbReference type="EMBL" id="GAM36997.1"/>
    </source>
</evidence>
<dbReference type="InterPro" id="IPR007219">
    <property type="entry name" value="XnlR_reg_dom"/>
</dbReference>
<dbReference type="GO" id="GO:0006351">
    <property type="term" value="P:DNA-templated transcription"/>
    <property type="evidence" value="ECO:0007669"/>
    <property type="project" value="InterPro"/>
</dbReference>
<evidence type="ECO:0000256" key="2">
    <source>
        <dbReference type="ARBA" id="ARBA00004240"/>
    </source>
</evidence>
<evidence type="ECO:0000313" key="10">
    <source>
        <dbReference type="Proteomes" id="UP000053095"/>
    </source>
</evidence>